<dbReference type="GO" id="GO:0003676">
    <property type="term" value="F:nucleic acid binding"/>
    <property type="evidence" value="ECO:0007669"/>
    <property type="project" value="InterPro"/>
</dbReference>
<keyword evidence="1" id="KW-0479">Metal-binding</keyword>
<dbReference type="SUPFAM" id="SSF57756">
    <property type="entry name" value="Retrovirus zinc finger-like domains"/>
    <property type="match status" value="1"/>
</dbReference>
<sequence length="374" mass="42979">MTDTVRGGIKKSALAKDYLQTIENKFKESEKAEIAQYMSLLTSYKFEGGGSIRDHILKMTDAAEKLNSMEVNIGEKQLVFMILQALPLKFSQLKVSYNTQDKTWTVDELIAQCVQEENRQKQEKGKESEIVNFVQVAKGKKESNVGKFSKPQSYDKSVMPAKSFNSSKSNKFKVRTKSVEKIRCHHCKTKGHYRKDCEIFKEWLRSKGRTDVYVCEETNLVDIPTNSWWFDTGASVHITNTLHGFKEQKKTNSFNVFVGEGTKVSVESIGTVKLRLDTGFTMQLNDVLYVPKMRRNLVSASKLVKQKYVFVGDDECVKFFKRGSLHGKAFQHDHLWKIQCNVEFEDLHVLNTATKRMHASDQSLILWHKRLGHI</sequence>
<dbReference type="PROSITE" id="PS50158">
    <property type="entry name" value="ZF_CCHC"/>
    <property type="match status" value="1"/>
</dbReference>
<evidence type="ECO:0000313" key="3">
    <source>
        <dbReference type="EMBL" id="TQD80179.1"/>
    </source>
</evidence>
<dbReference type="Pfam" id="PF22936">
    <property type="entry name" value="Pol_BBD"/>
    <property type="match status" value="1"/>
</dbReference>
<dbReference type="InterPro" id="IPR001878">
    <property type="entry name" value="Znf_CCHC"/>
</dbReference>
<accession>A0A540L1H6</accession>
<name>A0A540L1H6_MALBA</name>
<keyword evidence="1" id="KW-0863">Zinc-finger</keyword>
<dbReference type="Proteomes" id="UP000315295">
    <property type="component" value="Unassembled WGS sequence"/>
</dbReference>
<evidence type="ECO:0000259" key="2">
    <source>
        <dbReference type="PROSITE" id="PS50158"/>
    </source>
</evidence>
<dbReference type="AlphaFoldDB" id="A0A540L1H6"/>
<keyword evidence="1" id="KW-0862">Zinc</keyword>
<dbReference type="GO" id="GO:0008270">
    <property type="term" value="F:zinc ion binding"/>
    <property type="evidence" value="ECO:0007669"/>
    <property type="project" value="UniProtKB-KW"/>
</dbReference>
<dbReference type="STRING" id="106549.A0A540L1H6"/>
<protein>
    <recommendedName>
        <fullName evidence="2">CCHC-type domain-containing protein</fullName>
    </recommendedName>
</protein>
<comment type="caution">
    <text evidence="3">The sequence shown here is derived from an EMBL/GenBank/DDBJ whole genome shotgun (WGS) entry which is preliminary data.</text>
</comment>
<organism evidence="3 4">
    <name type="scientific">Malus baccata</name>
    <name type="common">Siberian crab apple</name>
    <name type="synonym">Pyrus baccata</name>
    <dbReference type="NCBI Taxonomy" id="106549"/>
    <lineage>
        <taxon>Eukaryota</taxon>
        <taxon>Viridiplantae</taxon>
        <taxon>Streptophyta</taxon>
        <taxon>Embryophyta</taxon>
        <taxon>Tracheophyta</taxon>
        <taxon>Spermatophyta</taxon>
        <taxon>Magnoliopsida</taxon>
        <taxon>eudicotyledons</taxon>
        <taxon>Gunneridae</taxon>
        <taxon>Pentapetalae</taxon>
        <taxon>rosids</taxon>
        <taxon>fabids</taxon>
        <taxon>Rosales</taxon>
        <taxon>Rosaceae</taxon>
        <taxon>Amygdaloideae</taxon>
        <taxon>Maleae</taxon>
        <taxon>Malus</taxon>
    </lineage>
</organism>
<evidence type="ECO:0000256" key="1">
    <source>
        <dbReference type="PROSITE-ProRule" id="PRU00047"/>
    </source>
</evidence>
<evidence type="ECO:0000313" key="4">
    <source>
        <dbReference type="Proteomes" id="UP000315295"/>
    </source>
</evidence>
<dbReference type="EMBL" id="VIEB01000821">
    <property type="protein sequence ID" value="TQD80179.1"/>
    <property type="molecule type" value="Genomic_DNA"/>
</dbReference>
<reference evidence="3 4" key="1">
    <citation type="journal article" date="2019" name="G3 (Bethesda)">
        <title>Sequencing of a Wild Apple (Malus baccata) Genome Unravels the Differences Between Cultivated and Wild Apple Species Regarding Disease Resistance and Cold Tolerance.</title>
        <authorList>
            <person name="Chen X."/>
        </authorList>
    </citation>
    <scope>NUCLEOTIDE SEQUENCE [LARGE SCALE GENOMIC DNA]</scope>
    <source>
        <strain evidence="4">cv. Shandingzi</strain>
        <tissue evidence="3">Leaves</tissue>
    </source>
</reference>
<keyword evidence="4" id="KW-1185">Reference proteome</keyword>
<dbReference type="PANTHER" id="PTHR47592">
    <property type="entry name" value="PBF68 PROTEIN"/>
    <property type="match status" value="1"/>
</dbReference>
<feature type="domain" description="CCHC-type" evidence="2">
    <location>
        <begin position="183"/>
        <end position="197"/>
    </location>
</feature>
<proteinExistence type="predicted"/>
<gene>
    <name evidence="3" type="ORF">C1H46_034302</name>
</gene>
<dbReference type="InterPro" id="IPR036875">
    <property type="entry name" value="Znf_CCHC_sf"/>
</dbReference>
<dbReference type="Pfam" id="PF14223">
    <property type="entry name" value="Retrotran_gag_2"/>
    <property type="match status" value="1"/>
</dbReference>
<dbReference type="InterPro" id="IPR054722">
    <property type="entry name" value="PolX-like_BBD"/>
</dbReference>